<accession>A0AAE1FEF4</accession>
<name>A0AAE1FEF4_PETCI</name>
<comment type="caution">
    <text evidence="2">The sequence shown here is derived from an EMBL/GenBank/DDBJ whole genome shotgun (WGS) entry which is preliminary data.</text>
</comment>
<feature type="signal peptide" evidence="1">
    <location>
        <begin position="1"/>
        <end position="19"/>
    </location>
</feature>
<evidence type="ECO:0000256" key="1">
    <source>
        <dbReference type="SAM" id="SignalP"/>
    </source>
</evidence>
<proteinExistence type="predicted"/>
<organism evidence="2 3">
    <name type="scientific">Petrolisthes cinctipes</name>
    <name type="common">Flat porcelain crab</name>
    <dbReference type="NCBI Taxonomy" id="88211"/>
    <lineage>
        <taxon>Eukaryota</taxon>
        <taxon>Metazoa</taxon>
        <taxon>Ecdysozoa</taxon>
        <taxon>Arthropoda</taxon>
        <taxon>Crustacea</taxon>
        <taxon>Multicrustacea</taxon>
        <taxon>Malacostraca</taxon>
        <taxon>Eumalacostraca</taxon>
        <taxon>Eucarida</taxon>
        <taxon>Decapoda</taxon>
        <taxon>Pleocyemata</taxon>
        <taxon>Anomura</taxon>
        <taxon>Galatheoidea</taxon>
        <taxon>Porcellanidae</taxon>
        <taxon>Petrolisthes</taxon>
    </lineage>
</organism>
<feature type="chain" id="PRO_5041937066" evidence="1">
    <location>
        <begin position="20"/>
        <end position="139"/>
    </location>
</feature>
<reference evidence="2" key="1">
    <citation type="submission" date="2023-10" db="EMBL/GenBank/DDBJ databases">
        <title>Genome assemblies of two species of porcelain crab, Petrolisthes cinctipes and Petrolisthes manimaculis (Anomura: Porcellanidae).</title>
        <authorList>
            <person name="Angst P."/>
        </authorList>
    </citation>
    <scope>NUCLEOTIDE SEQUENCE</scope>
    <source>
        <strain evidence="2">PB745_01</strain>
        <tissue evidence="2">Gill</tissue>
    </source>
</reference>
<sequence>MRTWLILSLLVGLLQGVRCKLPQALPDDLALELMHTNYDLDVGMAIPVTQELLEGLKQGPFPGDMCDGVPCRLPYHTWYCKGVCQAMKMQCKLPIQAASDLCVWCLDQGCFETTIPTVDTTNEPDYFEMVTLASIKDPK</sequence>
<evidence type="ECO:0000313" key="3">
    <source>
        <dbReference type="Proteomes" id="UP001286313"/>
    </source>
</evidence>
<dbReference type="AlphaFoldDB" id="A0AAE1FEF4"/>
<gene>
    <name evidence="2" type="ORF">Pcinc_023819</name>
</gene>
<keyword evidence="3" id="KW-1185">Reference proteome</keyword>
<evidence type="ECO:0000313" key="2">
    <source>
        <dbReference type="EMBL" id="KAK3871023.1"/>
    </source>
</evidence>
<dbReference type="Proteomes" id="UP001286313">
    <property type="component" value="Unassembled WGS sequence"/>
</dbReference>
<dbReference type="EMBL" id="JAWQEG010002576">
    <property type="protein sequence ID" value="KAK3871023.1"/>
    <property type="molecule type" value="Genomic_DNA"/>
</dbReference>
<protein>
    <submittedName>
        <fullName evidence="2">Uncharacterized protein</fullName>
    </submittedName>
</protein>
<keyword evidence="1" id="KW-0732">Signal</keyword>